<evidence type="ECO:0000313" key="4">
    <source>
        <dbReference type="Proteomes" id="UP000639338"/>
    </source>
</evidence>
<comment type="cofactor">
    <cofactor evidence="1">
        <name>Fe(2+)</name>
        <dbReference type="ChEBI" id="CHEBI:29033"/>
    </cofactor>
</comment>
<dbReference type="Pfam" id="PF13532">
    <property type="entry name" value="2OG-FeII_Oxy_2"/>
    <property type="match status" value="1"/>
</dbReference>
<comment type="caution">
    <text evidence="3">The sequence shown here is derived from an EMBL/GenBank/DDBJ whole genome shotgun (WGS) entry which is preliminary data.</text>
</comment>
<accession>A0A834XW61</accession>
<dbReference type="SUPFAM" id="SSF51197">
    <property type="entry name" value="Clavaminate synthase-like"/>
    <property type="match status" value="1"/>
</dbReference>
<sequence>MAVRLLFKQLNILKNKNCRLLCTGTCSTLSSNKNNIDNDKNWKEELLKTMKIYPDFINKDEEESLFQEVEPYMKKLRYEFDHWDDAIHGYRETERSKWNDVNKIIIDRVRQMAFPPGMPQLRYVHVLDLSAEGIIKPHVDSVRFCGDVIAGISLLSDCVMRLTKVGDEIKCREDFFLPQRSLYIMSGVARQVYNHEVLGPNDSIYQGKKIKKDRRISIICRSEPDTQQSS</sequence>
<dbReference type="GO" id="GO:0006974">
    <property type="term" value="P:DNA damage response"/>
    <property type="evidence" value="ECO:0007669"/>
    <property type="project" value="InterPro"/>
</dbReference>
<dbReference type="InterPro" id="IPR027450">
    <property type="entry name" value="AlkB-like"/>
</dbReference>
<dbReference type="PANTHER" id="PTHR21052">
    <property type="entry name" value="SPERMATOGENESIS ASSOCIATED 11-RELATED"/>
    <property type="match status" value="1"/>
</dbReference>
<dbReference type="PANTHER" id="PTHR21052:SF0">
    <property type="entry name" value="ALPHA-KETOGLUTARATE-DEPENDENT DIOXYGENASE ALKB HOMOLOG 7, MITOCHONDRIAL"/>
    <property type="match status" value="1"/>
</dbReference>
<gene>
    <name evidence="3" type="ORF">HCN44_010722</name>
</gene>
<name>A0A834XW61_APHGI</name>
<evidence type="ECO:0000259" key="2">
    <source>
        <dbReference type="Pfam" id="PF13532"/>
    </source>
</evidence>
<evidence type="ECO:0000313" key="3">
    <source>
        <dbReference type="EMBL" id="KAF7991921.1"/>
    </source>
</evidence>
<dbReference type="GO" id="GO:0006631">
    <property type="term" value="P:fatty acid metabolic process"/>
    <property type="evidence" value="ECO:0007669"/>
    <property type="project" value="TreeGrafter"/>
</dbReference>
<proteinExistence type="predicted"/>
<dbReference type="GO" id="GO:0005759">
    <property type="term" value="C:mitochondrial matrix"/>
    <property type="evidence" value="ECO:0007669"/>
    <property type="project" value="TreeGrafter"/>
</dbReference>
<dbReference type="EMBL" id="JACMRX010000004">
    <property type="protein sequence ID" value="KAF7991921.1"/>
    <property type="molecule type" value="Genomic_DNA"/>
</dbReference>
<feature type="domain" description="Alpha-ketoglutarate-dependent dioxygenase AlkB-like" evidence="2">
    <location>
        <begin position="40"/>
        <end position="221"/>
    </location>
</feature>
<keyword evidence="4" id="KW-1185">Reference proteome</keyword>
<dbReference type="Gene3D" id="2.60.120.590">
    <property type="entry name" value="Alpha-ketoglutarate-dependent dioxygenase AlkB-like"/>
    <property type="match status" value="1"/>
</dbReference>
<dbReference type="OrthoDB" id="28127at2759"/>
<dbReference type="Proteomes" id="UP000639338">
    <property type="component" value="Unassembled WGS sequence"/>
</dbReference>
<protein>
    <recommendedName>
        <fullName evidence="2">Alpha-ketoglutarate-dependent dioxygenase AlkB-like domain-containing protein</fullName>
    </recommendedName>
</protein>
<dbReference type="AlphaFoldDB" id="A0A834XW61"/>
<reference evidence="3 4" key="1">
    <citation type="submission" date="2020-08" db="EMBL/GenBank/DDBJ databases">
        <title>Aphidius gifuensis genome sequencing and assembly.</title>
        <authorList>
            <person name="Du Z."/>
        </authorList>
    </citation>
    <scope>NUCLEOTIDE SEQUENCE [LARGE SCALE GENOMIC DNA]</scope>
    <source>
        <strain evidence="3">YNYX2018</strain>
        <tissue evidence="3">Adults</tissue>
    </source>
</reference>
<dbReference type="InterPro" id="IPR037151">
    <property type="entry name" value="AlkB-like_sf"/>
</dbReference>
<evidence type="ECO:0000256" key="1">
    <source>
        <dbReference type="ARBA" id="ARBA00001954"/>
    </source>
</evidence>
<dbReference type="InterPro" id="IPR032870">
    <property type="entry name" value="ALKBH7-like"/>
</dbReference>
<organism evidence="3 4">
    <name type="scientific">Aphidius gifuensis</name>
    <name type="common">Parasitoid wasp</name>
    <dbReference type="NCBI Taxonomy" id="684658"/>
    <lineage>
        <taxon>Eukaryota</taxon>
        <taxon>Metazoa</taxon>
        <taxon>Ecdysozoa</taxon>
        <taxon>Arthropoda</taxon>
        <taxon>Hexapoda</taxon>
        <taxon>Insecta</taxon>
        <taxon>Pterygota</taxon>
        <taxon>Neoptera</taxon>
        <taxon>Endopterygota</taxon>
        <taxon>Hymenoptera</taxon>
        <taxon>Apocrita</taxon>
        <taxon>Ichneumonoidea</taxon>
        <taxon>Braconidae</taxon>
        <taxon>Aphidiinae</taxon>
        <taxon>Aphidius</taxon>
    </lineage>
</organism>